<evidence type="ECO:0000256" key="4">
    <source>
        <dbReference type="ARBA" id="ARBA00022989"/>
    </source>
</evidence>
<feature type="transmembrane region" description="Helical" evidence="7">
    <location>
        <begin position="7"/>
        <end position="27"/>
    </location>
</feature>
<reference evidence="9 10" key="1">
    <citation type="journal article" date="2013" name="Nature">
        <title>Anaerobic oxidation of methane coupled to nitrate reduction in a novel archaeal lineage.</title>
        <authorList>
            <person name="Haroon M.F."/>
            <person name="Hu S."/>
            <person name="Shi Y."/>
            <person name="Imelfort M."/>
            <person name="Keller J."/>
            <person name="Hugenholtz P."/>
            <person name="Yuan Z."/>
            <person name="Tyson G.W."/>
        </authorList>
    </citation>
    <scope>NUCLEOTIDE SEQUENCE [LARGE SCALE GENOMIC DNA]</scope>
    <source>
        <strain evidence="9 10">ANME-2d</strain>
    </source>
</reference>
<gene>
    <name evidence="9" type="ORF">ANME2D_01335</name>
</gene>
<comment type="subcellular location">
    <subcellularLocation>
        <location evidence="1">Cell membrane</location>
        <topology evidence="1">Multi-pass membrane protein</topology>
    </subcellularLocation>
</comment>
<accession>A0A062VB19</accession>
<dbReference type="GO" id="GO:0005886">
    <property type="term" value="C:plasma membrane"/>
    <property type="evidence" value="ECO:0007669"/>
    <property type="project" value="UniProtKB-SubCell"/>
</dbReference>
<proteinExistence type="predicted"/>
<evidence type="ECO:0000256" key="2">
    <source>
        <dbReference type="ARBA" id="ARBA00022475"/>
    </source>
</evidence>
<dbReference type="OrthoDB" id="141548at2157"/>
<dbReference type="EMBL" id="JMIY01000002">
    <property type="protein sequence ID" value="KCZ72899.1"/>
    <property type="molecule type" value="Genomic_DNA"/>
</dbReference>
<evidence type="ECO:0000313" key="9">
    <source>
        <dbReference type="EMBL" id="KCZ72899.1"/>
    </source>
</evidence>
<organism evidence="9 10">
    <name type="scientific">Candidatus Methanoperedens nitratireducens</name>
    <dbReference type="NCBI Taxonomy" id="1392998"/>
    <lineage>
        <taxon>Archaea</taxon>
        <taxon>Methanobacteriati</taxon>
        <taxon>Methanobacteriota</taxon>
        <taxon>Stenosarchaea group</taxon>
        <taxon>Methanomicrobia</taxon>
        <taxon>Methanosarcinales</taxon>
        <taxon>ANME-2 cluster</taxon>
        <taxon>Candidatus Methanoperedentaceae</taxon>
        <taxon>Candidatus Methanoperedens</taxon>
    </lineage>
</organism>
<protein>
    <recommendedName>
        <fullName evidence="8">Cardiolipin synthase N-terminal domain-containing protein</fullName>
    </recommendedName>
</protein>
<evidence type="ECO:0000256" key="1">
    <source>
        <dbReference type="ARBA" id="ARBA00004651"/>
    </source>
</evidence>
<feature type="compositionally biased region" description="Polar residues" evidence="6">
    <location>
        <begin position="139"/>
        <end position="151"/>
    </location>
</feature>
<dbReference type="Pfam" id="PF13396">
    <property type="entry name" value="PLDc_N"/>
    <property type="match status" value="1"/>
</dbReference>
<dbReference type="AlphaFoldDB" id="A0A062VB19"/>
<dbReference type="InterPro" id="IPR027379">
    <property type="entry name" value="CLS_N"/>
</dbReference>
<keyword evidence="5 7" id="KW-0472">Membrane</keyword>
<evidence type="ECO:0000256" key="7">
    <source>
        <dbReference type="SAM" id="Phobius"/>
    </source>
</evidence>
<keyword evidence="2" id="KW-1003">Cell membrane</keyword>
<evidence type="ECO:0000313" key="10">
    <source>
        <dbReference type="Proteomes" id="UP000027153"/>
    </source>
</evidence>
<feature type="transmembrane region" description="Helical" evidence="7">
    <location>
        <begin position="79"/>
        <end position="100"/>
    </location>
</feature>
<comment type="caution">
    <text evidence="9">The sequence shown here is derived from an EMBL/GenBank/DDBJ whole genome shotgun (WGS) entry which is preliminary data.</text>
</comment>
<sequence>MIGISEIFLILFVPVFVFVIVFWFWMLIDCLKRPDDKFKIGGNYAKIIWILVIIFAGFIGSLIYYFLIKRTDSPQDRLIGIALIASVVIVIILMASNFVVTTKTTVSIEPYPSGKLPQYITTETPTAIETVSPAPAITTIQPDAGTTGTNGKTKRHEQ</sequence>
<feature type="transmembrane region" description="Helical" evidence="7">
    <location>
        <begin position="47"/>
        <end position="67"/>
    </location>
</feature>
<keyword evidence="3 7" id="KW-0812">Transmembrane</keyword>
<dbReference type="Proteomes" id="UP000027153">
    <property type="component" value="Unassembled WGS sequence"/>
</dbReference>
<evidence type="ECO:0000256" key="6">
    <source>
        <dbReference type="SAM" id="MobiDB-lite"/>
    </source>
</evidence>
<feature type="region of interest" description="Disordered" evidence="6">
    <location>
        <begin position="139"/>
        <end position="158"/>
    </location>
</feature>
<evidence type="ECO:0000256" key="3">
    <source>
        <dbReference type="ARBA" id="ARBA00022692"/>
    </source>
</evidence>
<keyword evidence="10" id="KW-1185">Reference proteome</keyword>
<evidence type="ECO:0000259" key="8">
    <source>
        <dbReference type="Pfam" id="PF13396"/>
    </source>
</evidence>
<keyword evidence="4 7" id="KW-1133">Transmembrane helix</keyword>
<feature type="domain" description="Cardiolipin synthase N-terminal" evidence="8">
    <location>
        <begin position="21"/>
        <end position="67"/>
    </location>
</feature>
<name>A0A062VB19_9EURY</name>
<dbReference type="RefSeq" id="WP_052368602.1">
    <property type="nucleotide sequence ID" value="NZ_JMIY01000002.1"/>
</dbReference>
<evidence type="ECO:0000256" key="5">
    <source>
        <dbReference type="ARBA" id="ARBA00023136"/>
    </source>
</evidence>